<accession>C0PAE6</accession>
<dbReference type="AlphaFoldDB" id="C0PAE6"/>
<sequence length="39" mass="4125">MAAAGGSASQHPMQDLKCTPLLISFELFLGCLPLSYSII</sequence>
<evidence type="ECO:0000313" key="1">
    <source>
        <dbReference type="EMBL" id="ACN31141.1"/>
    </source>
</evidence>
<protein>
    <submittedName>
        <fullName evidence="1">Uncharacterized protein</fullName>
    </submittedName>
</protein>
<name>C0PAE6_MAIZE</name>
<dbReference type="EMBL" id="BT065265">
    <property type="protein sequence ID" value="ACN31141.1"/>
    <property type="molecule type" value="mRNA"/>
</dbReference>
<reference evidence="1" key="2">
    <citation type="submission" date="2012-06" db="EMBL/GenBank/DDBJ databases">
        <authorList>
            <person name="Yu Y."/>
            <person name="Currie J."/>
            <person name="Lomeli R."/>
            <person name="Angelova A."/>
            <person name="Collura K."/>
            <person name="Wissotski M."/>
            <person name="Campos D."/>
            <person name="Kudrna D."/>
            <person name="Golser W."/>
            <person name="Ashely E."/>
            <person name="Descour A."/>
            <person name="Fernandes J."/>
            <person name="Soderlund C."/>
            <person name="Walbot V."/>
        </authorList>
    </citation>
    <scope>NUCLEOTIDE SEQUENCE</scope>
    <source>
        <strain evidence="1">B73</strain>
    </source>
</reference>
<proteinExistence type="evidence at transcript level"/>
<reference evidence="1" key="1">
    <citation type="journal article" date="2009" name="PLoS Genet.">
        <title>Sequencing, mapping, and analysis of 27,455 maize full-length cDNAs.</title>
        <authorList>
            <person name="Soderlund C."/>
            <person name="Descour A."/>
            <person name="Kudrna D."/>
            <person name="Bomhoff M."/>
            <person name="Boyd L."/>
            <person name="Currie J."/>
            <person name="Angelova A."/>
            <person name="Collura K."/>
            <person name="Wissotski M."/>
            <person name="Ashley E."/>
            <person name="Morrow D."/>
            <person name="Fernandes J."/>
            <person name="Walbot V."/>
            <person name="Yu Y."/>
        </authorList>
    </citation>
    <scope>NUCLEOTIDE SEQUENCE</scope>
    <source>
        <strain evidence="1">B73</strain>
    </source>
</reference>
<organism evidence="1">
    <name type="scientific">Zea mays</name>
    <name type="common">Maize</name>
    <dbReference type="NCBI Taxonomy" id="4577"/>
    <lineage>
        <taxon>Eukaryota</taxon>
        <taxon>Viridiplantae</taxon>
        <taxon>Streptophyta</taxon>
        <taxon>Embryophyta</taxon>
        <taxon>Tracheophyta</taxon>
        <taxon>Spermatophyta</taxon>
        <taxon>Magnoliopsida</taxon>
        <taxon>Liliopsida</taxon>
        <taxon>Poales</taxon>
        <taxon>Poaceae</taxon>
        <taxon>PACMAD clade</taxon>
        <taxon>Panicoideae</taxon>
        <taxon>Andropogonodae</taxon>
        <taxon>Andropogoneae</taxon>
        <taxon>Tripsacinae</taxon>
        <taxon>Zea</taxon>
    </lineage>
</organism>